<name>A0A0F3GN15_9BACT</name>
<evidence type="ECO:0000313" key="2">
    <source>
        <dbReference type="Proteomes" id="UP000033423"/>
    </source>
</evidence>
<proteinExistence type="predicted"/>
<accession>A0A0F3GN15</accession>
<dbReference type="Proteomes" id="UP000033423">
    <property type="component" value="Unassembled WGS sequence"/>
</dbReference>
<organism evidence="1 2">
    <name type="scientific">Candidatus Magnetobacterium bavaricum</name>
    <dbReference type="NCBI Taxonomy" id="29290"/>
    <lineage>
        <taxon>Bacteria</taxon>
        <taxon>Pseudomonadati</taxon>
        <taxon>Nitrospirota</taxon>
        <taxon>Thermodesulfovibrionia</taxon>
        <taxon>Thermodesulfovibrionales</taxon>
        <taxon>Candidatus Magnetobacteriaceae</taxon>
        <taxon>Candidatus Magnetobacterium</taxon>
    </lineage>
</organism>
<reference evidence="1 2" key="1">
    <citation type="submission" date="2015-02" db="EMBL/GenBank/DDBJ databases">
        <title>Single-cell genomics of uncultivated deep-branching MTB reveals a conserved set of magnetosome genes.</title>
        <authorList>
            <person name="Kolinko S."/>
            <person name="Richter M."/>
            <person name="Glockner F.O."/>
            <person name="Brachmann A."/>
            <person name="Schuler D."/>
        </authorList>
    </citation>
    <scope>NUCLEOTIDE SEQUENCE [LARGE SCALE GENOMIC DNA]</scope>
    <source>
        <strain evidence="1">TM-1</strain>
    </source>
</reference>
<gene>
    <name evidence="1" type="ORF">MBAV_004491</name>
</gene>
<sequence>MGFVYFTAGFGLYLLLHGQQFDFAVEHFADLSEAFHGVIYLKDVLSLVRLEADVGGHKVGKASGVVEVLYHDHNIGQDALAQ</sequence>
<keyword evidence="2" id="KW-1185">Reference proteome</keyword>
<dbReference type="AlphaFoldDB" id="A0A0F3GN15"/>
<protein>
    <submittedName>
        <fullName evidence="1">Uncharacterized protein</fullName>
    </submittedName>
</protein>
<comment type="caution">
    <text evidence="1">The sequence shown here is derived from an EMBL/GenBank/DDBJ whole genome shotgun (WGS) entry which is preliminary data.</text>
</comment>
<evidence type="ECO:0000313" key="1">
    <source>
        <dbReference type="EMBL" id="KJU83315.1"/>
    </source>
</evidence>
<dbReference type="EMBL" id="LACI01001955">
    <property type="protein sequence ID" value="KJU83315.1"/>
    <property type="molecule type" value="Genomic_DNA"/>
</dbReference>